<proteinExistence type="predicted"/>
<evidence type="ECO:0000313" key="3">
    <source>
        <dbReference type="Proteomes" id="UP000027154"/>
    </source>
</evidence>
<dbReference type="Proteomes" id="UP000027154">
    <property type="component" value="Unassembled WGS sequence"/>
</dbReference>
<organism evidence="2 3">
    <name type="scientific">Pseudoalteromonas fuliginea</name>
    <dbReference type="NCBI Taxonomy" id="1872678"/>
    <lineage>
        <taxon>Bacteria</taxon>
        <taxon>Pseudomonadati</taxon>
        <taxon>Pseudomonadota</taxon>
        <taxon>Gammaproteobacteria</taxon>
        <taxon>Alteromonadales</taxon>
        <taxon>Pseudoalteromonadaceae</taxon>
        <taxon>Pseudoalteromonas</taxon>
    </lineage>
</organism>
<dbReference type="InterPro" id="IPR002559">
    <property type="entry name" value="Transposase_11"/>
</dbReference>
<dbReference type="NCBIfam" id="NF033564">
    <property type="entry name" value="transpos_ISAs1"/>
    <property type="match status" value="1"/>
</dbReference>
<dbReference type="PANTHER" id="PTHR30298">
    <property type="entry name" value="H REPEAT-ASSOCIATED PREDICTED TRANSPOSASE"/>
    <property type="match status" value="1"/>
</dbReference>
<accession>A0ABD3Y3N3</accession>
<dbReference type="RefSeq" id="WP_033032258.1">
    <property type="nucleotide sequence ID" value="NZ_JJNZ01000113.1"/>
</dbReference>
<dbReference type="InterPro" id="IPR051698">
    <property type="entry name" value="Transposase_11-like"/>
</dbReference>
<dbReference type="EMBL" id="JJNZ01000113">
    <property type="protein sequence ID" value="KDC47943.1"/>
    <property type="molecule type" value="Genomic_DNA"/>
</dbReference>
<dbReference type="AlphaFoldDB" id="A0ABD3Y3N3"/>
<gene>
    <name evidence="2" type="ORF">DC53_20785</name>
</gene>
<dbReference type="InterPro" id="IPR047647">
    <property type="entry name" value="ISAs1_transpos"/>
</dbReference>
<reference evidence="2 3" key="1">
    <citation type="submission" date="2014-04" db="EMBL/GenBank/DDBJ databases">
        <title>Pseudoalteromonas galatheae sp. nov., isolated from a deep-sea polychaete near Canal Concepcion, Chile.</title>
        <authorList>
            <person name="Machado H.R."/>
            <person name="Gram L."/>
            <person name="Vynne N.G."/>
        </authorList>
    </citation>
    <scope>NUCLEOTIDE SEQUENCE [LARGE SCALE GENOMIC DNA]</scope>
    <source>
        <strain evidence="2 3">KMM216</strain>
    </source>
</reference>
<feature type="domain" description="Transposase IS4-like" evidence="1">
    <location>
        <begin position="2"/>
        <end position="194"/>
    </location>
</feature>
<sequence length="226" mass="25492">KKSNEIKALPELLELLEIKGCLVTIDAMGCQKSIAKKIVGKEADYLLAVKANHKRLLSQIEDVLLPEVARQASDGLLFNKADYQKNREEFRCCAVSHNVSGLSETTHWEGVKTVGVIVSYRKEKGKLSNELCYRYYISSANLTAEELARGARQHWQIENGLHWRLDVGFKEDECRIRREGAAPVFAGLRHIAFNQLKAEKSFSKGMPAKQKKAMRSTAYLEKVLNA</sequence>
<evidence type="ECO:0000313" key="2">
    <source>
        <dbReference type="EMBL" id="KDC47943.1"/>
    </source>
</evidence>
<evidence type="ECO:0000259" key="1">
    <source>
        <dbReference type="Pfam" id="PF01609"/>
    </source>
</evidence>
<comment type="caution">
    <text evidence="2">The sequence shown here is derived from an EMBL/GenBank/DDBJ whole genome shotgun (WGS) entry which is preliminary data.</text>
</comment>
<name>A0ABD3Y3N3_9GAMM</name>
<protein>
    <recommendedName>
        <fullName evidence="1">Transposase IS4-like domain-containing protein</fullName>
    </recommendedName>
</protein>
<dbReference type="PANTHER" id="PTHR30298:SF0">
    <property type="entry name" value="PROTEIN YBFL-RELATED"/>
    <property type="match status" value="1"/>
</dbReference>
<dbReference type="Pfam" id="PF01609">
    <property type="entry name" value="DDE_Tnp_1"/>
    <property type="match status" value="1"/>
</dbReference>
<feature type="non-terminal residue" evidence="2">
    <location>
        <position position="1"/>
    </location>
</feature>